<name>A0A178WKU7_ARATH</name>
<protein>
    <submittedName>
        <fullName evidence="2">UCL1</fullName>
    </submittedName>
</protein>
<dbReference type="OMA" id="FRIECAT"/>
<reference evidence="3" key="1">
    <citation type="journal article" date="2016" name="Proc. Natl. Acad. Sci. U.S.A.">
        <title>Chromosome-level assembly of Arabidopsis thaliana Ler reveals the extent of translocation and inversion polymorphisms.</title>
        <authorList>
            <person name="Zapata L."/>
            <person name="Ding J."/>
            <person name="Willing E.M."/>
            <person name="Hartwig B."/>
            <person name="Bezdan D."/>
            <person name="Jiao W.B."/>
            <person name="Patel V."/>
            <person name="Velikkakam James G."/>
            <person name="Koornneef M."/>
            <person name="Ossowski S."/>
            <person name="Schneeberger K."/>
        </authorList>
    </citation>
    <scope>NUCLEOTIDE SEQUENCE [LARGE SCALE GENOMIC DNA]</scope>
    <source>
        <strain evidence="3">cv. Landsberg erecta</strain>
    </source>
</reference>
<feature type="domain" description="KIB1-4 beta-propeller" evidence="1">
    <location>
        <begin position="89"/>
        <end position="340"/>
    </location>
</feature>
<dbReference type="ExpressionAtlas" id="A0A178WKU7">
    <property type="expression patterns" value="baseline and differential"/>
</dbReference>
<gene>
    <name evidence="2" type="ordered locus">AXX17_At1g59390</name>
</gene>
<dbReference type="InterPro" id="IPR005174">
    <property type="entry name" value="KIB1-4_b-propeller"/>
</dbReference>
<dbReference type="InterPro" id="IPR051304">
    <property type="entry name" value="SCF_F-box_domain"/>
</dbReference>
<evidence type="ECO:0000313" key="3">
    <source>
        <dbReference type="Proteomes" id="UP000078284"/>
    </source>
</evidence>
<dbReference type="KEGG" id="ath:AT1G65740"/>
<dbReference type="AlphaFoldDB" id="A0A178WKU7"/>
<proteinExistence type="predicted"/>
<dbReference type="Proteomes" id="UP000078284">
    <property type="component" value="Chromosome 1"/>
</dbReference>
<accession>A0A178WKU7</accession>
<dbReference type="PANTHER" id="PTHR47123:SF25">
    <property type="entry name" value="F-BOX PROTEIN"/>
    <property type="match status" value="1"/>
</dbReference>
<evidence type="ECO:0000313" key="2">
    <source>
        <dbReference type="EMBL" id="OAP18938.1"/>
    </source>
</evidence>
<dbReference type="EMBL" id="LUHQ01000001">
    <property type="protein sequence ID" value="OAP18938.1"/>
    <property type="molecule type" value="Genomic_DNA"/>
</dbReference>
<evidence type="ECO:0000259" key="1">
    <source>
        <dbReference type="Pfam" id="PF03478"/>
    </source>
</evidence>
<dbReference type="PANTHER" id="PTHR47123">
    <property type="entry name" value="F-BOX PROTEIN SKIP23"/>
    <property type="match status" value="1"/>
</dbReference>
<organism evidence="2 3">
    <name type="scientific">Arabidopsis thaliana</name>
    <name type="common">Mouse-ear cress</name>
    <dbReference type="NCBI Taxonomy" id="3702"/>
    <lineage>
        <taxon>Eukaryota</taxon>
        <taxon>Viridiplantae</taxon>
        <taxon>Streptophyta</taxon>
        <taxon>Embryophyta</taxon>
        <taxon>Tracheophyta</taxon>
        <taxon>Spermatophyta</taxon>
        <taxon>Magnoliopsida</taxon>
        <taxon>eudicotyledons</taxon>
        <taxon>Gunneridae</taxon>
        <taxon>Pentapetalae</taxon>
        <taxon>rosids</taxon>
        <taxon>malvids</taxon>
        <taxon>Brassicales</taxon>
        <taxon>Brassicaceae</taxon>
        <taxon>Camelineae</taxon>
        <taxon>Arabidopsis</taxon>
    </lineage>
</organism>
<dbReference type="Pfam" id="PF03478">
    <property type="entry name" value="Beta-prop_KIB1-4"/>
    <property type="match status" value="1"/>
</dbReference>
<sequence>MVDWSTLPEELLHFIAARSFSLVEYKRFSSICVSWHSSVSGVKKNPFHRRPLIDFNPIAPSETLLEDHVFSCNPGAFLSRAAFFRVTLSSSPSKGWIIKSDMDTNSGRFHLLNPLSRFPLRISSESLDLLDFTVSEIQESYAVLKDAKGRLPNPGYQRSALVKVKEGDDHHHGILGIGRDGTINYWNGNVLNGFKQMGHHFSDIIVHKGVTYVLDSKGIVWCINSDLEMSRYETSLDENMTNGCRRYYMRFVDCCGELYVIKRLPKENSRKRKSTLFQFSRTAGFKVYKIDKELAKWVEVKTLGDNAFVMATDTCFSVLAHEYYGCLPNSIYFIEDLEPKVFQLDNGNGSSITRKSESSESSFEMFFPSFL</sequence>
<comment type="caution">
    <text evidence="2">The sequence shown here is derived from an EMBL/GenBank/DDBJ whole genome shotgun (WGS) entry which is preliminary data.</text>
</comment>